<dbReference type="SUPFAM" id="SSF55874">
    <property type="entry name" value="ATPase domain of HSP90 chaperone/DNA topoisomerase II/histidine kinase"/>
    <property type="match status" value="1"/>
</dbReference>
<dbReference type="InterPro" id="IPR013655">
    <property type="entry name" value="PAS_fold_3"/>
</dbReference>
<dbReference type="Pfam" id="PF00072">
    <property type="entry name" value="Response_reg"/>
    <property type="match status" value="1"/>
</dbReference>
<dbReference type="SUPFAM" id="SSF47384">
    <property type="entry name" value="Homodimeric domain of signal transducing histidine kinase"/>
    <property type="match status" value="1"/>
</dbReference>
<dbReference type="InterPro" id="IPR003661">
    <property type="entry name" value="HisK_dim/P_dom"/>
</dbReference>
<dbReference type="EMBL" id="JAHHHN010000022">
    <property type="protein sequence ID" value="MBW4564458.1"/>
    <property type="molecule type" value="Genomic_DNA"/>
</dbReference>
<evidence type="ECO:0000256" key="4">
    <source>
        <dbReference type="ARBA" id="ARBA00022553"/>
    </source>
</evidence>
<dbReference type="CDD" id="cd00130">
    <property type="entry name" value="PAS"/>
    <property type="match status" value="2"/>
</dbReference>
<dbReference type="NCBIfam" id="TIGR00229">
    <property type="entry name" value="sensory_box"/>
    <property type="match status" value="1"/>
</dbReference>
<dbReference type="SMART" id="SM00448">
    <property type="entry name" value="REC"/>
    <property type="match status" value="1"/>
</dbReference>
<feature type="coiled-coil region" evidence="9">
    <location>
        <begin position="408"/>
        <end position="435"/>
    </location>
</feature>
<comment type="similarity">
    <text evidence="2">In the N-terminal section; belongs to the phytochrome family.</text>
</comment>
<evidence type="ECO:0000256" key="5">
    <source>
        <dbReference type="ARBA" id="ARBA00022777"/>
    </source>
</evidence>
<dbReference type="PROSITE" id="PS50113">
    <property type="entry name" value="PAC"/>
    <property type="match status" value="1"/>
</dbReference>
<dbReference type="InterPro" id="IPR001610">
    <property type="entry name" value="PAC"/>
</dbReference>
<dbReference type="PRINTS" id="PR00344">
    <property type="entry name" value="BCTRLSENSOR"/>
</dbReference>
<keyword evidence="6" id="KW-0902">Two-component regulatory system</keyword>
<dbReference type="Gene3D" id="3.40.50.2300">
    <property type="match status" value="1"/>
</dbReference>
<evidence type="ECO:0000259" key="12">
    <source>
        <dbReference type="PROSITE" id="PS50112"/>
    </source>
</evidence>
<proteinExistence type="inferred from homology"/>
<dbReference type="Pfam" id="PF08447">
    <property type="entry name" value="PAS_3"/>
    <property type="match status" value="2"/>
</dbReference>
<feature type="domain" description="Response regulatory" evidence="11">
    <location>
        <begin position="682"/>
        <end position="800"/>
    </location>
</feature>
<dbReference type="PROSITE" id="PS50109">
    <property type="entry name" value="HIS_KIN"/>
    <property type="match status" value="1"/>
</dbReference>
<reference evidence="14" key="2">
    <citation type="journal article" date="2022" name="Microbiol. Resour. Announc.">
        <title>Metagenome Sequencing to Explore Phylogenomics of Terrestrial Cyanobacteria.</title>
        <authorList>
            <person name="Ward R.D."/>
            <person name="Stajich J.E."/>
            <person name="Johansen J.R."/>
            <person name="Huntemann M."/>
            <person name="Clum A."/>
            <person name="Foster B."/>
            <person name="Foster B."/>
            <person name="Roux S."/>
            <person name="Palaniappan K."/>
            <person name="Varghese N."/>
            <person name="Mukherjee S."/>
            <person name="Reddy T.B.K."/>
            <person name="Daum C."/>
            <person name="Copeland A."/>
            <person name="Chen I.A."/>
            <person name="Ivanova N.N."/>
            <person name="Kyrpides N.C."/>
            <person name="Shapiro N."/>
            <person name="Eloe-Fadrosh E.A."/>
            <person name="Pietrasiak N."/>
        </authorList>
    </citation>
    <scope>NUCLEOTIDE SEQUENCE</scope>
    <source>
        <strain evidence="14">JT2-VF2</strain>
    </source>
</reference>
<dbReference type="PROSITE" id="PS50110">
    <property type="entry name" value="RESPONSE_REGULATORY"/>
    <property type="match status" value="1"/>
</dbReference>
<dbReference type="InterPro" id="IPR035965">
    <property type="entry name" value="PAS-like_dom_sf"/>
</dbReference>
<evidence type="ECO:0000256" key="6">
    <source>
        <dbReference type="ARBA" id="ARBA00023012"/>
    </source>
</evidence>
<protein>
    <recommendedName>
        <fullName evidence="7">Circadian input-output histidine kinase CikA</fullName>
        <ecNumber evidence="3">2.7.13.3</ecNumber>
    </recommendedName>
</protein>
<feature type="domain" description="Histidine kinase" evidence="10">
    <location>
        <begin position="442"/>
        <end position="660"/>
    </location>
</feature>
<dbReference type="AlphaFoldDB" id="A0A951Q2Z1"/>
<dbReference type="Gene3D" id="2.10.70.100">
    <property type="match status" value="1"/>
</dbReference>
<keyword evidence="5" id="KW-0418">Kinase</keyword>
<keyword evidence="5" id="KW-0808">Transferase</keyword>
<evidence type="ECO:0000259" key="10">
    <source>
        <dbReference type="PROSITE" id="PS50109"/>
    </source>
</evidence>
<dbReference type="CDD" id="cd00082">
    <property type="entry name" value="HisKA"/>
    <property type="match status" value="1"/>
</dbReference>
<dbReference type="SUPFAM" id="SSF55785">
    <property type="entry name" value="PYP-like sensor domain (PAS domain)"/>
    <property type="match status" value="3"/>
</dbReference>
<dbReference type="InterPro" id="IPR003594">
    <property type="entry name" value="HATPase_dom"/>
</dbReference>
<dbReference type="CDD" id="cd17580">
    <property type="entry name" value="REC_2_DhkD-like"/>
    <property type="match status" value="1"/>
</dbReference>
<accession>A0A951Q2Z1</accession>
<keyword evidence="9" id="KW-0175">Coiled coil</keyword>
<evidence type="ECO:0000256" key="1">
    <source>
        <dbReference type="ARBA" id="ARBA00000085"/>
    </source>
</evidence>
<evidence type="ECO:0000256" key="9">
    <source>
        <dbReference type="SAM" id="Coils"/>
    </source>
</evidence>
<gene>
    <name evidence="14" type="ORF">KME32_25640</name>
</gene>
<evidence type="ECO:0000256" key="7">
    <source>
        <dbReference type="ARBA" id="ARBA00074306"/>
    </source>
</evidence>
<dbReference type="Gene3D" id="1.10.287.130">
    <property type="match status" value="1"/>
</dbReference>
<evidence type="ECO:0000313" key="15">
    <source>
        <dbReference type="Proteomes" id="UP000715781"/>
    </source>
</evidence>
<comment type="caution">
    <text evidence="14">The sequence shown here is derived from an EMBL/GenBank/DDBJ whole genome shotgun (WGS) entry which is preliminary data.</text>
</comment>
<dbReference type="SMART" id="SM00086">
    <property type="entry name" value="PAC"/>
    <property type="match status" value="3"/>
</dbReference>
<dbReference type="InterPro" id="IPR001789">
    <property type="entry name" value="Sig_transdc_resp-reg_receiver"/>
</dbReference>
<dbReference type="SUPFAM" id="SSF52172">
    <property type="entry name" value="CheY-like"/>
    <property type="match status" value="1"/>
</dbReference>
<dbReference type="PANTHER" id="PTHR43547">
    <property type="entry name" value="TWO-COMPONENT HISTIDINE KINASE"/>
    <property type="match status" value="1"/>
</dbReference>
<name>A0A951Q2Z1_9NOST</name>
<evidence type="ECO:0000313" key="14">
    <source>
        <dbReference type="EMBL" id="MBW4564458.1"/>
    </source>
</evidence>
<evidence type="ECO:0000256" key="8">
    <source>
        <dbReference type="PROSITE-ProRule" id="PRU00169"/>
    </source>
</evidence>
<dbReference type="InterPro" id="IPR004358">
    <property type="entry name" value="Sig_transdc_His_kin-like_C"/>
</dbReference>
<dbReference type="GO" id="GO:0000155">
    <property type="term" value="F:phosphorelay sensor kinase activity"/>
    <property type="evidence" value="ECO:0007669"/>
    <property type="project" value="InterPro"/>
</dbReference>
<sequence>MTSSKDIFAGGGEMGELMRTQDWSATALGPVTGWSQSLLTSISIILNSPAPMSLLWGREYVLLYNDAYRPFLGTKHPQALGQPGLEVWAEVSQILEPMLQSVLDEESATWQSDRLLQIERQGHLQEEYFTFSYSPIRDESGGIGGIFCFVTETTERVLGERAQLAINVGQIGTWRYDPNTNLVELDARMRQIWGEPDNVVTMPLPIVMERIHPDDRAQVANAIDTALDPRSSGTYEIDYRIVWVDGTERWVSVNGQVQFQGEGEIRRPVGFLGIALDITDRKQVEEAFSQSESRFQTLVRNMPGMVYRYNPGDHCFTYVSSGCRDLLELEPETLLENPNSFWELIHPDDLQSLTDSVSTAVQHSLPWKWEGRVITPSGKLKWIQGNSRPEGTTCEKVWDGLLIDISERKFSEAEREQLLAREQAARAEAERVNRIKDEFLAVLSHELRSPLNPILGWAQLLQGRKLDEQTTQRGLETIERNAKLQTQMIEDLLDVSRILRGKLVLNPSPVNLVTVIQEAIETVRLAAEAKRVEIHTVFANDLERVSGDSVRLQQVVWNLLSNAIKFSSEGGQVEIRLERVGNYAQIQVKDTGKGINPAFLPHVFEYFRQEDAATTRQFGGLGIGLAIGRYLIELHGGTIHAESPGEGLGATFTVRIPLMMNPSESSQDTNSDISAIDLSGLRVLVVDDEADMRELAAFVLQQCKAEVKVAASAMEALTIFEQFNPNVLISDIGMPIIDGYMLMREVRRRSPQQGGQIPAIALTAYAGEVDQQKALSAGFQRHLAKPVQPKELIKAIVALLERRDKG</sequence>
<evidence type="ECO:0000256" key="3">
    <source>
        <dbReference type="ARBA" id="ARBA00012438"/>
    </source>
</evidence>
<dbReference type="SMART" id="SM00387">
    <property type="entry name" value="HATPase_c"/>
    <property type="match status" value="1"/>
</dbReference>
<dbReference type="Pfam" id="PF02518">
    <property type="entry name" value="HATPase_c"/>
    <property type="match status" value="1"/>
</dbReference>
<keyword evidence="4 8" id="KW-0597">Phosphoprotein</keyword>
<comment type="catalytic activity">
    <reaction evidence="1">
        <text>ATP + protein L-histidine = ADP + protein N-phospho-L-histidine.</text>
        <dbReference type="EC" id="2.7.13.3"/>
    </reaction>
</comment>
<reference evidence="14" key="1">
    <citation type="submission" date="2021-05" db="EMBL/GenBank/DDBJ databases">
        <authorList>
            <person name="Pietrasiak N."/>
            <person name="Ward R."/>
            <person name="Stajich J.E."/>
            <person name="Kurbessoian T."/>
        </authorList>
    </citation>
    <scope>NUCLEOTIDE SEQUENCE</scope>
    <source>
        <strain evidence="14">JT2-VF2</strain>
    </source>
</reference>
<evidence type="ECO:0000256" key="2">
    <source>
        <dbReference type="ARBA" id="ARBA00006402"/>
    </source>
</evidence>
<dbReference type="InterPro" id="IPR036890">
    <property type="entry name" value="HATPase_C_sf"/>
</dbReference>
<dbReference type="EC" id="2.7.13.3" evidence="3"/>
<feature type="domain" description="PAS" evidence="12">
    <location>
        <begin position="291"/>
        <end position="364"/>
    </location>
</feature>
<feature type="modified residue" description="4-aspartylphosphate" evidence="8">
    <location>
        <position position="731"/>
    </location>
</feature>
<dbReference type="Pfam" id="PF00512">
    <property type="entry name" value="HisKA"/>
    <property type="match status" value="1"/>
</dbReference>
<dbReference type="InterPro" id="IPR011006">
    <property type="entry name" value="CheY-like_superfamily"/>
</dbReference>
<dbReference type="FunFam" id="3.30.565.10:FF:000010">
    <property type="entry name" value="Sensor histidine kinase RcsC"/>
    <property type="match status" value="1"/>
</dbReference>
<dbReference type="PROSITE" id="PS50112">
    <property type="entry name" value="PAS"/>
    <property type="match status" value="1"/>
</dbReference>
<dbReference type="Proteomes" id="UP000715781">
    <property type="component" value="Unassembled WGS sequence"/>
</dbReference>
<dbReference type="Gene3D" id="3.30.565.10">
    <property type="entry name" value="Histidine kinase-like ATPase, C-terminal domain"/>
    <property type="match status" value="1"/>
</dbReference>
<dbReference type="InterPro" id="IPR013656">
    <property type="entry name" value="PAS_4"/>
</dbReference>
<evidence type="ECO:0000259" key="11">
    <source>
        <dbReference type="PROSITE" id="PS50110"/>
    </source>
</evidence>
<dbReference type="InterPro" id="IPR000014">
    <property type="entry name" value="PAS"/>
</dbReference>
<evidence type="ECO:0000259" key="13">
    <source>
        <dbReference type="PROSITE" id="PS50113"/>
    </source>
</evidence>
<dbReference type="PANTHER" id="PTHR43547:SF2">
    <property type="entry name" value="HYBRID SIGNAL TRANSDUCTION HISTIDINE KINASE C"/>
    <property type="match status" value="1"/>
</dbReference>
<dbReference type="SMART" id="SM00091">
    <property type="entry name" value="PAS"/>
    <property type="match status" value="3"/>
</dbReference>
<organism evidence="14 15">
    <name type="scientific">Mojavia pulchra JT2-VF2</name>
    <dbReference type="NCBI Taxonomy" id="287848"/>
    <lineage>
        <taxon>Bacteria</taxon>
        <taxon>Bacillati</taxon>
        <taxon>Cyanobacteriota</taxon>
        <taxon>Cyanophyceae</taxon>
        <taxon>Nostocales</taxon>
        <taxon>Nostocaceae</taxon>
    </lineage>
</organism>
<dbReference type="SMART" id="SM00388">
    <property type="entry name" value="HisKA"/>
    <property type="match status" value="1"/>
</dbReference>
<dbReference type="InterPro" id="IPR036097">
    <property type="entry name" value="HisK_dim/P_sf"/>
</dbReference>
<dbReference type="Pfam" id="PF08448">
    <property type="entry name" value="PAS_4"/>
    <property type="match status" value="1"/>
</dbReference>
<dbReference type="InterPro" id="IPR005467">
    <property type="entry name" value="His_kinase_dom"/>
</dbReference>
<dbReference type="InterPro" id="IPR000700">
    <property type="entry name" value="PAS-assoc_C"/>
</dbReference>
<feature type="domain" description="PAC" evidence="13">
    <location>
        <begin position="235"/>
        <end position="290"/>
    </location>
</feature>
<dbReference type="Gene3D" id="3.30.450.20">
    <property type="entry name" value="PAS domain"/>
    <property type="match status" value="3"/>
</dbReference>